<dbReference type="Pfam" id="PF00332">
    <property type="entry name" value="Glyco_hydro_17"/>
    <property type="match status" value="1"/>
</dbReference>
<keyword evidence="11" id="KW-1185">Reference proteome</keyword>
<dbReference type="InterPro" id="IPR000490">
    <property type="entry name" value="Glyco_hydro_17"/>
</dbReference>
<proteinExistence type="inferred from homology"/>
<dbReference type="GO" id="GO:0042973">
    <property type="term" value="F:glucan endo-1,3-beta-D-glucosidase activity"/>
    <property type="evidence" value="ECO:0007669"/>
    <property type="project" value="TreeGrafter"/>
</dbReference>
<comment type="similarity">
    <text evidence="2 7">Belongs to the glycosyl hydrolase 17 family.</text>
</comment>
<evidence type="ECO:0000256" key="9">
    <source>
        <dbReference type="SAM" id="SignalP"/>
    </source>
</evidence>
<evidence type="ECO:0000313" key="10">
    <source>
        <dbReference type="EMBL" id="KAE8356890.1"/>
    </source>
</evidence>
<dbReference type="InterPro" id="IPR017853">
    <property type="entry name" value="GH"/>
</dbReference>
<protein>
    <submittedName>
        <fullName evidence="10">Glycoside hydrolase superfamily</fullName>
    </submittedName>
</protein>
<sequence>MKWVIYVLAVLLLSYQVEALAHESPDQLARWAPEPPEGGDRPETPNDADANSLPPLMPISDPFTNVLLPGVPMTRQADERSGISYAPYNADGTCRSRDDISKDMDKMNLSGLYGFVRIYGVDCDQTRNVIDAARQRNLRVFAGVYDLQGFPNSLDHIINAARGDWSVFHTISIGNELVNKGTNPQDVVNAVHTARAKLRDAGYQGPVVTVDTFSVLLRHPQLCKASDYCAANCHAFFDATQPAENAGKYAVKQANRISAAAGGKRTVITESGWPHHGQANANAIPSPRNQITAHSDLHDAFRHRKGDLVMFSAFDDLWKQDGPGTFGAEKYWGILER</sequence>
<evidence type="ECO:0000256" key="1">
    <source>
        <dbReference type="ARBA" id="ARBA00004191"/>
    </source>
</evidence>
<name>A0A5N6ZL43_9EURO</name>
<keyword evidence="5 9" id="KW-0732">Signal</keyword>
<accession>A0A5N6ZL43</accession>
<feature type="region of interest" description="Disordered" evidence="8">
    <location>
        <begin position="28"/>
        <end position="55"/>
    </location>
</feature>
<keyword evidence="3" id="KW-0134">Cell wall</keyword>
<dbReference type="GO" id="GO:0005576">
    <property type="term" value="C:extracellular region"/>
    <property type="evidence" value="ECO:0007669"/>
    <property type="project" value="TreeGrafter"/>
</dbReference>
<dbReference type="PANTHER" id="PTHR16631">
    <property type="entry name" value="GLUCAN 1,3-BETA-GLUCOSIDASE"/>
    <property type="match status" value="1"/>
</dbReference>
<dbReference type="GO" id="GO:0009986">
    <property type="term" value="C:cell surface"/>
    <property type="evidence" value="ECO:0007669"/>
    <property type="project" value="TreeGrafter"/>
</dbReference>
<evidence type="ECO:0000256" key="4">
    <source>
        <dbReference type="ARBA" id="ARBA00022525"/>
    </source>
</evidence>
<evidence type="ECO:0000256" key="7">
    <source>
        <dbReference type="RuleBase" id="RU004335"/>
    </source>
</evidence>
<dbReference type="Proteomes" id="UP000327118">
    <property type="component" value="Unassembled WGS sequence"/>
</dbReference>
<evidence type="ECO:0000256" key="8">
    <source>
        <dbReference type="SAM" id="MobiDB-lite"/>
    </source>
</evidence>
<dbReference type="OrthoDB" id="941679at2759"/>
<comment type="subcellular location">
    <subcellularLocation>
        <location evidence="1">Secreted</location>
        <location evidence="1">Cell wall</location>
    </subcellularLocation>
</comment>
<feature type="chain" id="PRO_5025021923" evidence="9">
    <location>
        <begin position="20"/>
        <end position="337"/>
    </location>
</feature>
<evidence type="ECO:0000256" key="3">
    <source>
        <dbReference type="ARBA" id="ARBA00022512"/>
    </source>
</evidence>
<dbReference type="AlphaFoldDB" id="A0A5N6ZL43"/>
<dbReference type="GO" id="GO:0009277">
    <property type="term" value="C:fungal-type cell wall"/>
    <property type="evidence" value="ECO:0007669"/>
    <property type="project" value="TreeGrafter"/>
</dbReference>
<dbReference type="SUPFAM" id="SSF51445">
    <property type="entry name" value="(Trans)glycosidases"/>
    <property type="match status" value="1"/>
</dbReference>
<evidence type="ECO:0000313" key="11">
    <source>
        <dbReference type="Proteomes" id="UP000327118"/>
    </source>
</evidence>
<dbReference type="Gene3D" id="3.20.20.80">
    <property type="entry name" value="Glycosidases"/>
    <property type="match status" value="2"/>
</dbReference>
<gene>
    <name evidence="10" type="ORF">BDV28DRAFT_163045</name>
</gene>
<evidence type="ECO:0000256" key="5">
    <source>
        <dbReference type="ARBA" id="ARBA00022729"/>
    </source>
</evidence>
<dbReference type="GO" id="GO:0071555">
    <property type="term" value="P:cell wall organization"/>
    <property type="evidence" value="ECO:0007669"/>
    <property type="project" value="TreeGrafter"/>
</dbReference>
<dbReference type="GO" id="GO:0005975">
    <property type="term" value="P:carbohydrate metabolic process"/>
    <property type="evidence" value="ECO:0007669"/>
    <property type="project" value="InterPro"/>
</dbReference>
<reference evidence="11" key="1">
    <citation type="submission" date="2019-04" db="EMBL/GenBank/DDBJ databases">
        <title>Friends and foes A comparative genomics studyof 23 Aspergillus species from section Flavi.</title>
        <authorList>
            <consortium name="DOE Joint Genome Institute"/>
            <person name="Kjaerbolling I."/>
            <person name="Vesth T."/>
            <person name="Frisvad J.C."/>
            <person name="Nybo J.L."/>
            <person name="Theobald S."/>
            <person name="Kildgaard S."/>
            <person name="Isbrandt T."/>
            <person name="Kuo A."/>
            <person name="Sato A."/>
            <person name="Lyhne E.K."/>
            <person name="Kogle M.E."/>
            <person name="Wiebenga A."/>
            <person name="Kun R.S."/>
            <person name="Lubbers R.J."/>
            <person name="Makela M.R."/>
            <person name="Barry K."/>
            <person name="Chovatia M."/>
            <person name="Clum A."/>
            <person name="Daum C."/>
            <person name="Haridas S."/>
            <person name="He G."/>
            <person name="LaButti K."/>
            <person name="Lipzen A."/>
            <person name="Mondo S."/>
            <person name="Riley R."/>
            <person name="Salamov A."/>
            <person name="Simmons B.A."/>
            <person name="Magnuson J.K."/>
            <person name="Henrissat B."/>
            <person name="Mortensen U.H."/>
            <person name="Larsen T.O."/>
            <person name="Devries R.P."/>
            <person name="Grigoriev I.V."/>
            <person name="Machida M."/>
            <person name="Baker S.E."/>
            <person name="Andersen M.R."/>
        </authorList>
    </citation>
    <scope>NUCLEOTIDE SEQUENCE [LARGE SCALE GENOMIC DNA]</scope>
    <source>
        <strain evidence="11">CBS 553.77</strain>
    </source>
</reference>
<organism evidence="10 11">
    <name type="scientific">Aspergillus coremiiformis</name>
    <dbReference type="NCBI Taxonomy" id="138285"/>
    <lineage>
        <taxon>Eukaryota</taxon>
        <taxon>Fungi</taxon>
        <taxon>Dikarya</taxon>
        <taxon>Ascomycota</taxon>
        <taxon>Pezizomycotina</taxon>
        <taxon>Eurotiomycetes</taxon>
        <taxon>Eurotiomycetidae</taxon>
        <taxon>Eurotiales</taxon>
        <taxon>Aspergillaceae</taxon>
        <taxon>Aspergillus</taxon>
        <taxon>Aspergillus subgen. Circumdati</taxon>
    </lineage>
</organism>
<dbReference type="EMBL" id="ML739034">
    <property type="protein sequence ID" value="KAE8356890.1"/>
    <property type="molecule type" value="Genomic_DNA"/>
</dbReference>
<keyword evidence="6 10" id="KW-0378">Hydrolase</keyword>
<keyword evidence="4" id="KW-0964">Secreted</keyword>
<evidence type="ECO:0000256" key="2">
    <source>
        <dbReference type="ARBA" id="ARBA00008773"/>
    </source>
</evidence>
<feature type="signal peptide" evidence="9">
    <location>
        <begin position="1"/>
        <end position="19"/>
    </location>
</feature>
<evidence type="ECO:0000256" key="6">
    <source>
        <dbReference type="ARBA" id="ARBA00022801"/>
    </source>
</evidence>
<dbReference type="InterPro" id="IPR050732">
    <property type="entry name" value="Beta-glucan_modifiers"/>
</dbReference>
<dbReference type="PANTHER" id="PTHR16631:SF14">
    <property type="entry name" value="FAMILY 17 GLUCOSIDASE SCW10-RELATED"/>
    <property type="match status" value="1"/>
</dbReference>